<keyword evidence="4" id="KW-0964">Secreted</keyword>
<dbReference type="Pfam" id="PF14478">
    <property type="entry name" value="DUF4430"/>
    <property type="match status" value="1"/>
</dbReference>
<dbReference type="InterPro" id="IPR027954">
    <property type="entry name" value="Transcobalamin-like_C"/>
</dbReference>
<dbReference type="STRING" id="113540.ENSSFOP00015002699"/>
<dbReference type="GO" id="GO:0031419">
    <property type="term" value="F:cobalamin binding"/>
    <property type="evidence" value="ECO:0007669"/>
    <property type="project" value="InterPro"/>
</dbReference>
<comment type="subcellular location">
    <subcellularLocation>
        <location evidence="1">Secreted</location>
    </subcellularLocation>
</comment>
<keyword evidence="3" id="KW-0171">Cobalt transport</keyword>
<evidence type="ECO:0000256" key="5">
    <source>
        <dbReference type="ARBA" id="ARBA00022729"/>
    </source>
</evidence>
<evidence type="ECO:0000313" key="10">
    <source>
        <dbReference type="Proteomes" id="UP000034805"/>
    </source>
</evidence>
<evidence type="ECO:0000256" key="3">
    <source>
        <dbReference type="ARBA" id="ARBA00022426"/>
    </source>
</evidence>
<comment type="similarity">
    <text evidence="2">Belongs to the eukaryotic cobalamin transport proteins family.</text>
</comment>
<feature type="domain" description="Transcobalamin-like C-terminal" evidence="8">
    <location>
        <begin position="158"/>
        <end position="217"/>
    </location>
</feature>
<sequence>TLAMAGMALQCVKESNMEHVDAQLQQALTTVKGKLLASQRPDGHMGNEFSTGLAVQALLAMGSEVSECSQAMEAMRTSARNGIYHNPMAISQVLPALHQRSYLQLKAHHCTNEDDSVILEPKEPTVEVSDGKVSLQVEVEVVNPEGHSSQYFLDVPKGSSILEALELLQQMKRKFVFETEPSLWGSFLSVVNGVRARQSDRSYWHISSDGTSINEGKSSSKKAPLAQTHVLIYPMSSISSVYHEGPSWC</sequence>
<dbReference type="Proteomes" id="UP000034805">
    <property type="component" value="Unassembled WGS sequence"/>
</dbReference>
<feature type="binding site" evidence="7">
    <location>
        <position position="47"/>
    </location>
    <ligand>
        <name>cyanocob(III)alamin</name>
        <dbReference type="ChEBI" id="CHEBI:17439"/>
    </ligand>
</feature>
<feature type="binding site" evidence="7">
    <location>
        <position position="92"/>
    </location>
    <ligand>
        <name>cyanocob(III)alamin</name>
        <dbReference type="ChEBI" id="CHEBI:17439"/>
    </ligand>
</feature>
<comment type="caution">
    <text evidence="9">The sequence shown here is derived from an EMBL/GenBank/DDBJ whole genome shotgun (WGS) entry which is preliminary data.</text>
</comment>
<keyword evidence="3" id="KW-0406">Ion transport</keyword>
<dbReference type="PANTHER" id="PTHR10559:SF18">
    <property type="entry name" value="TRANSCOBALAMIN II"/>
    <property type="match status" value="1"/>
</dbReference>
<dbReference type="GO" id="GO:0005615">
    <property type="term" value="C:extracellular space"/>
    <property type="evidence" value="ECO:0007669"/>
    <property type="project" value="TreeGrafter"/>
</dbReference>
<gene>
    <name evidence="9" type="ORF">Z043_119460</name>
</gene>
<dbReference type="InterPro" id="IPR002157">
    <property type="entry name" value="Cbl-bd_prot"/>
</dbReference>
<dbReference type="PANTHER" id="PTHR10559">
    <property type="entry name" value="TRANSCOBALAMIN-1/GASTRIC INTRINSIC FACTOR"/>
    <property type="match status" value="1"/>
</dbReference>
<evidence type="ECO:0000256" key="6">
    <source>
        <dbReference type="ARBA" id="ARBA00023285"/>
    </source>
</evidence>
<organism evidence="9 10">
    <name type="scientific">Scleropages formosus</name>
    <name type="common">Asian bonytongue</name>
    <name type="synonym">Osteoglossum formosum</name>
    <dbReference type="NCBI Taxonomy" id="113540"/>
    <lineage>
        <taxon>Eukaryota</taxon>
        <taxon>Metazoa</taxon>
        <taxon>Chordata</taxon>
        <taxon>Craniata</taxon>
        <taxon>Vertebrata</taxon>
        <taxon>Euteleostomi</taxon>
        <taxon>Actinopterygii</taxon>
        <taxon>Neopterygii</taxon>
        <taxon>Teleostei</taxon>
        <taxon>Osteoglossocephala</taxon>
        <taxon>Osteoglossomorpha</taxon>
        <taxon>Osteoglossiformes</taxon>
        <taxon>Osteoglossidae</taxon>
        <taxon>Scleropages</taxon>
    </lineage>
</organism>
<dbReference type="GO" id="GO:0006824">
    <property type="term" value="P:cobalt ion transport"/>
    <property type="evidence" value="ECO:0007669"/>
    <property type="project" value="UniProtKB-KW"/>
</dbReference>
<dbReference type="Gene3D" id="1.50.10.20">
    <property type="match status" value="1"/>
</dbReference>
<proteinExistence type="inferred from homology"/>
<dbReference type="Pfam" id="PF01122">
    <property type="entry name" value="Cobalamin_bind"/>
    <property type="match status" value="1"/>
</dbReference>
<evidence type="ECO:0000256" key="4">
    <source>
        <dbReference type="ARBA" id="ARBA00022525"/>
    </source>
</evidence>
<keyword evidence="5" id="KW-0732">Signal</keyword>
<dbReference type="AlphaFoldDB" id="A0A0P7WFW4"/>
<keyword evidence="6 7" id="KW-0170">Cobalt</keyword>
<evidence type="ECO:0000256" key="2">
    <source>
        <dbReference type="ARBA" id="ARBA00006449"/>
    </source>
</evidence>
<keyword evidence="3" id="KW-0813">Transport</keyword>
<feature type="non-terminal residue" evidence="9">
    <location>
        <position position="1"/>
    </location>
</feature>
<evidence type="ECO:0000256" key="1">
    <source>
        <dbReference type="ARBA" id="ARBA00004613"/>
    </source>
</evidence>
<reference evidence="9 10" key="1">
    <citation type="submission" date="2015-08" db="EMBL/GenBank/DDBJ databases">
        <title>The genome of the Asian arowana (Scleropages formosus).</title>
        <authorList>
            <person name="Tan M.H."/>
            <person name="Gan H.M."/>
            <person name="Croft L.J."/>
            <person name="Austin C.M."/>
        </authorList>
    </citation>
    <scope>NUCLEOTIDE SEQUENCE [LARGE SCALE GENOMIC DNA]</scope>
    <source>
        <strain evidence="9">Aro1</strain>
    </source>
</reference>
<dbReference type="InterPro" id="IPR051588">
    <property type="entry name" value="Cobalamin_Transport"/>
</dbReference>
<protein>
    <recommendedName>
        <fullName evidence="8">Transcobalamin-like C-terminal domain-containing protein</fullName>
    </recommendedName>
</protein>
<evidence type="ECO:0000259" key="8">
    <source>
        <dbReference type="Pfam" id="PF14478"/>
    </source>
</evidence>
<accession>A0A0P7WFW4</accession>
<evidence type="ECO:0000313" key="9">
    <source>
        <dbReference type="EMBL" id="KPP62362.1"/>
    </source>
</evidence>
<dbReference type="EMBL" id="JARO02008764">
    <property type="protein sequence ID" value="KPP62362.1"/>
    <property type="molecule type" value="Genomic_DNA"/>
</dbReference>
<dbReference type="GO" id="GO:0015889">
    <property type="term" value="P:cobalamin transport"/>
    <property type="evidence" value="ECO:0007669"/>
    <property type="project" value="InterPro"/>
</dbReference>
<evidence type="ECO:0000256" key="7">
    <source>
        <dbReference type="PIRSR" id="PIRSR602157-1"/>
    </source>
</evidence>
<dbReference type="Gene3D" id="2.170.130.30">
    <property type="match status" value="1"/>
</dbReference>
<name>A0A0P7WFW4_SCLFO</name>